<dbReference type="CDD" id="cd14275">
    <property type="entry name" value="UBA_EF-Ts"/>
    <property type="match status" value="1"/>
</dbReference>
<dbReference type="SUPFAM" id="SSF46934">
    <property type="entry name" value="UBA-like"/>
    <property type="match status" value="1"/>
</dbReference>
<sequence length="194" mass="22705">MININKVKQLREETGVSFAECRKALEETRDDIEKAKETLRKWGRELAGKKSERETKEGIIESYVHPNRKIGVLLDIRSESDFVAKSEGFKILAHEICLQIAAMKPLYLKIEDIPEEFLRKERNIYKEQLKNSGKPKKIADQIIEGKLKKCKEEISLLSQPWIKDQQKTIKILIDEYIAKFGENIIIKEFVRYEI</sequence>
<dbReference type="GO" id="GO:0003746">
    <property type="term" value="F:translation elongation factor activity"/>
    <property type="evidence" value="ECO:0007669"/>
    <property type="project" value="UniProtKB-UniRule"/>
</dbReference>
<dbReference type="AlphaFoldDB" id="A0A1G2DWU9"/>
<reference evidence="8 9" key="1">
    <citation type="journal article" date="2016" name="Nat. Commun.">
        <title>Thousands of microbial genomes shed light on interconnected biogeochemical processes in an aquifer system.</title>
        <authorList>
            <person name="Anantharaman K."/>
            <person name="Brown C.T."/>
            <person name="Hug L.A."/>
            <person name="Sharon I."/>
            <person name="Castelle C.J."/>
            <person name="Probst A.J."/>
            <person name="Thomas B.C."/>
            <person name="Singh A."/>
            <person name="Wilkins M.J."/>
            <person name="Karaoz U."/>
            <person name="Brodie E.L."/>
            <person name="Williams K.H."/>
            <person name="Hubbard S.S."/>
            <person name="Banfield J.F."/>
        </authorList>
    </citation>
    <scope>NUCLEOTIDE SEQUENCE [LARGE SCALE GENOMIC DNA]</scope>
</reference>
<evidence type="ECO:0000256" key="2">
    <source>
        <dbReference type="ARBA" id="ARBA00016956"/>
    </source>
</evidence>
<comment type="similarity">
    <text evidence="1 5">Belongs to the EF-Ts family.</text>
</comment>
<evidence type="ECO:0000256" key="6">
    <source>
        <dbReference type="SAM" id="Coils"/>
    </source>
</evidence>
<comment type="caution">
    <text evidence="8">The sequence shown here is derived from an EMBL/GenBank/DDBJ whole genome shotgun (WGS) entry which is preliminary data.</text>
</comment>
<evidence type="ECO:0000256" key="1">
    <source>
        <dbReference type="ARBA" id="ARBA00005532"/>
    </source>
</evidence>
<organism evidence="8 9">
    <name type="scientific">Candidatus Nealsonbacteria bacterium RBG_13_36_15</name>
    <dbReference type="NCBI Taxonomy" id="1801660"/>
    <lineage>
        <taxon>Bacteria</taxon>
        <taxon>Candidatus Nealsoniibacteriota</taxon>
    </lineage>
</organism>
<dbReference type="Pfam" id="PF00889">
    <property type="entry name" value="EF_TS"/>
    <property type="match status" value="1"/>
</dbReference>
<evidence type="ECO:0000259" key="7">
    <source>
        <dbReference type="Pfam" id="PF00889"/>
    </source>
</evidence>
<dbReference type="Gene3D" id="1.10.286.20">
    <property type="match status" value="1"/>
</dbReference>
<dbReference type="Gene3D" id="3.30.479.20">
    <property type="entry name" value="Elongation factor Ts, dimerisation domain"/>
    <property type="match status" value="1"/>
</dbReference>
<feature type="region of interest" description="Involved in Mg(2+) ion dislocation from EF-Tu" evidence="5">
    <location>
        <begin position="80"/>
        <end position="83"/>
    </location>
</feature>
<comment type="subcellular location">
    <subcellularLocation>
        <location evidence="5">Cytoplasm</location>
    </subcellularLocation>
</comment>
<accession>A0A1G2DWU9</accession>
<dbReference type="InterPro" id="IPR036402">
    <property type="entry name" value="EF-Ts_dimer_sf"/>
</dbReference>
<protein>
    <recommendedName>
        <fullName evidence="2 5">Elongation factor Ts</fullName>
        <shortName evidence="5">EF-Ts</shortName>
    </recommendedName>
</protein>
<feature type="domain" description="Translation elongation factor EFTs/EF1B dimerisation" evidence="7">
    <location>
        <begin position="34"/>
        <end position="194"/>
    </location>
</feature>
<name>A0A1G2DWU9_9BACT</name>
<keyword evidence="3 5" id="KW-0251">Elongation factor</keyword>
<dbReference type="InterPro" id="IPR001816">
    <property type="entry name" value="Transl_elong_EFTs/EF1B"/>
</dbReference>
<feature type="coiled-coil region" evidence="6">
    <location>
        <begin position="18"/>
        <end position="52"/>
    </location>
</feature>
<dbReference type="InterPro" id="IPR014039">
    <property type="entry name" value="Transl_elong_EFTs/EF1B_dimer"/>
</dbReference>
<dbReference type="Gene3D" id="1.10.8.10">
    <property type="entry name" value="DNA helicase RuvA subunit, C-terminal domain"/>
    <property type="match status" value="1"/>
</dbReference>
<keyword evidence="6" id="KW-0175">Coiled coil</keyword>
<evidence type="ECO:0000313" key="9">
    <source>
        <dbReference type="Proteomes" id="UP000176752"/>
    </source>
</evidence>
<dbReference type="InterPro" id="IPR009060">
    <property type="entry name" value="UBA-like_sf"/>
</dbReference>
<dbReference type="PANTHER" id="PTHR11741">
    <property type="entry name" value="ELONGATION FACTOR TS"/>
    <property type="match status" value="1"/>
</dbReference>
<keyword evidence="5" id="KW-0963">Cytoplasm</keyword>
<gene>
    <name evidence="5 8" type="primary">tsf</name>
    <name evidence="8" type="ORF">A2Z78_00950</name>
</gene>
<comment type="function">
    <text evidence="5">Associates with the EF-Tu.GDP complex and induces the exchange of GDP to GTP. It remains bound to the aminoacyl-tRNA.EF-Tu.GTP complex up to the GTP hydrolysis stage on the ribosome.</text>
</comment>
<evidence type="ECO:0000256" key="5">
    <source>
        <dbReference type="HAMAP-Rule" id="MF_00050"/>
    </source>
</evidence>
<evidence type="ECO:0000313" key="8">
    <source>
        <dbReference type="EMBL" id="OGZ17511.1"/>
    </source>
</evidence>
<dbReference type="GO" id="GO:0005737">
    <property type="term" value="C:cytoplasm"/>
    <property type="evidence" value="ECO:0007669"/>
    <property type="project" value="UniProtKB-SubCell"/>
</dbReference>
<dbReference type="HAMAP" id="MF_00050">
    <property type="entry name" value="EF_Ts"/>
    <property type="match status" value="1"/>
</dbReference>
<dbReference type="SUPFAM" id="SSF54713">
    <property type="entry name" value="Elongation factor Ts (EF-Ts), dimerisation domain"/>
    <property type="match status" value="1"/>
</dbReference>
<dbReference type="EMBL" id="MHLV01000023">
    <property type="protein sequence ID" value="OGZ17511.1"/>
    <property type="molecule type" value="Genomic_DNA"/>
</dbReference>
<proteinExistence type="inferred from homology"/>
<evidence type="ECO:0000256" key="3">
    <source>
        <dbReference type="ARBA" id="ARBA00022768"/>
    </source>
</evidence>
<dbReference type="FunFam" id="1.10.8.10:FF:000001">
    <property type="entry name" value="Elongation factor Ts"/>
    <property type="match status" value="1"/>
</dbReference>
<keyword evidence="4 5" id="KW-0648">Protein biosynthesis</keyword>
<dbReference type="STRING" id="1801660.A2Z78_00950"/>
<evidence type="ECO:0000256" key="4">
    <source>
        <dbReference type="ARBA" id="ARBA00022917"/>
    </source>
</evidence>
<dbReference type="FunFam" id="1.10.286.20:FF:000001">
    <property type="entry name" value="Elongation factor Ts"/>
    <property type="match status" value="1"/>
</dbReference>
<dbReference type="PANTHER" id="PTHR11741:SF0">
    <property type="entry name" value="ELONGATION FACTOR TS, MITOCHONDRIAL"/>
    <property type="match status" value="1"/>
</dbReference>
<dbReference type="Proteomes" id="UP000176752">
    <property type="component" value="Unassembled WGS sequence"/>
</dbReference>